<dbReference type="EMBL" id="BPLR01008697">
    <property type="protein sequence ID" value="GIY26545.1"/>
    <property type="molecule type" value="Genomic_DNA"/>
</dbReference>
<dbReference type="GO" id="GO:0045202">
    <property type="term" value="C:synapse"/>
    <property type="evidence" value="ECO:0007669"/>
    <property type="project" value="GOC"/>
</dbReference>
<dbReference type="Gene3D" id="2.30.30.40">
    <property type="entry name" value="SH3 Domains"/>
    <property type="match status" value="1"/>
</dbReference>
<dbReference type="GO" id="GO:0007274">
    <property type="term" value="P:neuromuscular synaptic transmission"/>
    <property type="evidence" value="ECO:0007669"/>
    <property type="project" value="TreeGrafter"/>
</dbReference>
<evidence type="ECO:0000313" key="1">
    <source>
        <dbReference type="EMBL" id="GIY26545.1"/>
    </source>
</evidence>
<proteinExistence type="predicted"/>
<dbReference type="InterPro" id="IPR036028">
    <property type="entry name" value="SH3-like_dom_sf"/>
</dbReference>
<organism evidence="1 2">
    <name type="scientific">Caerostris extrusa</name>
    <name type="common">Bark spider</name>
    <name type="synonym">Caerostris bankana</name>
    <dbReference type="NCBI Taxonomy" id="172846"/>
    <lineage>
        <taxon>Eukaryota</taxon>
        <taxon>Metazoa</taxon>
        <taxon>Ecdysozoa</taxon>
        <taxon>Arthropoda</taxon>
        <taxon>Chelicerata</taxon>
        <taxon>Arachnida</taxon>
        <taxon>Araneae</taxon>
        <taxon>Araneomorphae</taxon>
        <taxon>Entelegynae</taxon>
        <taxon>Araneoidea</taxon>
        <taxon>Araneidae</taxon>
        <taxon>Caerostris</taxon>
    </lineage>
</organism>
<dbReference type="PANTHER" id="PTHR14234:SF19">
    <property type="entry name" value="RIM-BINDING PROTEIN, ISOFORM F"/>
    <property type="match status" value="1"/>
</dbReference>
<comment type="caution">
    <text evidence="1">The sequence shown here is derived from an EMBL/GenBank/DDBJ whole genome shotgun (WGS) entry which is preliminary data.</text>
</comment>
<evidence type="ECO:0000313" key="2">
    <source>
        <dbReference type="Proteomes" id="UP001054945"/>
    </source>
</evidence>
<dbReference type="SUPFAM" id="SSF50044">
    <property type="entry name" value="SH3-domain"/>
    <property type="match status" value="1"/>
</dbReference>
<reference evidence="1 2" key="1">
    <citation type="submission" date="2021-06" db="EMBL/GenBank/DDBJ databases">
        <title>Caerostris extrusa draft genome.</title>
        <authorList>
            <person name="Kono N."/>
            <person name="Arakawa K."/>
        </authorList>
    </citation>
    <scope>NUCLEOTIDE SEQUENCE [LARGE SCALE GENOMIC DNA]</scope>
</reference>
<gene>
    <name evidence="1" type="primary">Rimbp2</name>
    <name evidence="1" type="ORF">CEXT_706001</name>
</gene>
<dbReference type="PANTHER" id="PTHR14234">
    <property type="entry name" value="RIM BINDING PROTEIN-RELATED"/>
    <property type="match status" value="1"/>
</dbReference>
<dbReference type="AlphaFoldDB" id="A0AAV4RYN4"/>
<protein>
    <submittedName>
        <fullName evidence="1">RIMS-binding protein 2</fullName>
    </submittedName>
</protein>
<sequence length="328" mass="37061">MTTNKSEDMYDETDFIDLPHRGRCKVYIARYSYDPIKQSPNENPEAELKLMAGDYVLIFGEMDEDGFFNGELLDGRKGIGAIKLREELYEFQSQVLYGTRDSDDGTSSLIFHDGDLAGDDPQMFCRVESKITTEDFHRMNDYIDLEDLEEFEEEYLTELERDEGPVPPPTRLVLERQLNKSILIGWCPPDAPRERRKRITSMWMESPKLQSGPLKNKSFNIPLAPSCVKALGVTSTSAVICWLPSNSNFQHVVAINSVEVKTLKPGIFRHPISGKCLLKGGWFSAQYNVPSVRESQTGPPVLQPRKSQKIGLLTSAIEFKTLPKGCKG</sequence>
<dbReference type="InterPro" id="IPR040325">
    <property type="entry name" value="RIMBP1/2/3"/>
</dbReference>
<keyword evidence="2" id="KW-1185">Reference proteome</keyword>
<dbReference type="Proteomes" id="UP001054945">
    <property type="component" value="Unassembled WGS sequence"/>
</dbReference>
<name>A0AAV4RYN4_CAEEX</name>
<accession>A0AAV4RYN4</accession>